<dbReference type="InterPro" id="IPR014710">
    <property type="entry name" value="RmlC-like_jellyroll"/>
</dbReference>
<dbReference type="SMART" id="SM00342">
    <property type="entry name" value="HTH_ARAC"/>
    <property type="match status" value="1"/>
</dbReference>
<dbReference type="InterPro" id="IPR009057">
    <property type="entry name" value="Homeodomain-like_sf"/>
</dbReference>
<dbReference type="Pfam" id="PF12833">
    <property type="entry name" value="HTH_18"/>
    <property type="match status" value="1"/>
</dbReference>
<dbReference type="RefSeq" id="WP_014219503.1">
    <property type="nucleotide sequence ID" value="NZ_LWBO01000007.1"/>
</dbReference>
<dbReference type="EMBL" id="LWBO01000007">
    <property type="protein sequence ID" value="OQP50179.1"/>
    <property type="molecule type" value="Genomic_DNA"/>
</dbReference>
<dbReference type="SUPFAM" id="SSF51215">
    <property type="entry name" value="Regulatory protein AraC"/>
    <property type="match status" value="1"/>
</dbReference>
<feature type="domain" description="HTH araC/xylS-type" evidence="4">
    <location>
        <begin position="186"/>
        <end position="284"/>
    </location>
</feature>
<evidence type="ECO:0000259" key="4">
    <source>
        <dbReference type="PROSITE" id="PS01124"/>
    </source>
</evidence>
<dbReference type="Pfam" id="PF02311">
    <property type="entry name" value="AraC_binding"/>
    <property type="match status" value="1"/>
</dbReference>
<evidence type="ECO:0000313" key="5">
    <source>
        <dbReference type="EMBL" id="OQP50179.1"/>
    </source>
</evidence>
<dbReference type="InterPro" id="IPR018060">
    <property type="entry name" value="HTH_AraC"/>
</dbReference>
<accession>A0ABX3NZ71</accession>
<gene>
    <name evidence="5" type="ORF">A4D02_27500</name>
</gene>
<comment type="caution">
    <text evidence="5">The sequence shown here is derived from an EMBL/GenBank/DDBJ whole genome shotgun (WGS) entry which is preliminary data.</text>
</comment>
<evidence type="ECO:0000256" key="3">
    <source>
        <dbReference type="ARBA" id="ARBA00023163"/>
    </source>
</evidence>
<dbReference type="Proteomes" id="UP000192277">
    <property type="component" value="Unassembled WGS sequence"/>
</dbReference>
<dbReference type="PANTHER" id="PTHR43280">
    <property type="entry name" value="ARAC-FAMILY TRANSCRIPTIONAL REGULATOR"/>
    <property type="match status" value="1"/>
</dbReference>
<sequence>MKAIPVRQITTSCGHKHTGRFSIRNLQQVLDGKALVHDLHKHDFYFVLAVLEGKGKHEIDFIHYPIQNHTIFLLRPGQVHRLELTGDSTGFLMEFDLSFYRPKHTITERRWMKASGKNYCKLEVARFKKLHKLLATVAEEYALQQEGYSEAIRANLDLFFIEFIRQSHTPNSLPKPESGYIQERFDELTRLLEANIVNMKNVSQYAGLLNLSAYQLNAITKASVGKTVSELINEQIVLEAKRHLLVTPNQIKEIADLLGFEDPSYFIRFFKKHTGLSPDAFRKAFK</sequence>
<dbReference type="InterPro" id="IPR020449">
    <property type="entry name" value="Tscrpt_reg_AraC-type_HTH"/>
</dbReference>
<keyword evidence="2" id="KW-0238">DNA-binding</keyword>
<evidence type="ECO:0000256" key="2">
    <source>
        <dbReference type="ARBA" id="ARBA00023125"/>
    </source>
</evidence>
<evidence type="ECO:0000313" key="6">
    <source>
        <dbReference type="Proteomes" id="UP000192277"/>
    </source>
</evidence>
<dbReference type="PRINTS" id="PR00032">
    <property type="entry name" value="HTHARAC"/>
</dbReference>
<dbReference type="PROSITE" id="PS01124">
    <property type="entry name" value="HTH_ARAC_FAMILY_2"/>
    <property type="match status" value="1"/>
</dbReference>
<keyword evidence="1" id="KW-0805">Transcription regulation</keyword>
<keyword evidence="6" id="KW-1185">Reference proteome</keyword>
<evidence type="ECO:0000256" key="1">
    <source>
        <dbReference type="ARBA" id="ARBA00023015"/>
    </source>
</evidence>
<keyword evidence="3" id="KW-0804">Transcription</keyword>
<dbReference type="InterPro" id="IPR003313">
    <property type="entry name" value="AraC-bd"/>
</dbReference>
<dbReference type="InterPro" id="IPR037923">
    <property type="entry name" value="HTH-like"/>
</dbReference>
<protein>
    <submittedName>
        <fullName evidence="5">AraC family transcriptional regulator</fullName>
    </submittedName>
</protein>
<dbReference type="Gene3D" id="2.60.120.10">
    <property type="entry name" value="Jelly Rolls"/>
    <property type="match status" value="1"/>
</dbReference>
<name>A0ABX3NZ71_9BACT</name>
<dbReference type="SUPFAM" id="SSF46689">
    <property type="entry name" value="Homeodomain-like"/>
    <property type="match status" value="1"/>
</dbReference>
<dbReference type="Gene3D" id="1.10.10.60">
    <property type="entry name" value="Homeodomain-like"/>
    <property type="match status" value="1"/>
</dbReference>
<dbReference type="PANTHER" id="PTHR43280:SF32">
    <property type="entry name" value="TRANSCRIPTIONAL REGULATORY PROTEIN"/>
    <property type="match status" value="1"/>
</dbReference>
<organism evidence="5 6">
    <name type="scientific">Niastella koreensis</name>
    <dbReference type="NCBI Taxonomy" id="354356"/>
    <lineage>
        <taxon>Bacteria</taxon>
        <taxon>Pseudomonadati</taxon>
        <taxon>Bacteroidota</taxon>
        <taxon>Chitinophagia</taxon>
        <taxon>Chitinophagales</taxon>
        <taxon>Chitinophagaceae</taxon>
        <taxon>Niastella</taxon>
    </lineage>
</organism>
<reference evidence="5 6" key="1">
    <citation type="submission" date="2016-04" db="EMBL/GenBank/DDBJ databases">
        <authorList>
            <person name="Chen L."/>
            <person name="Zhuang W."/>
            <person name="Wang G."/>
        </authorList>
    </citation>
    <scope>NUCLEOTIDE SEQUENCE [LARGE SCALE GENOMIC DNA]</scope>
    <source>
        <strain evidence="6">GR20</strain>
    </source>
</reference>
<proteinExistence type="predicted"/>